<accession>A0A412C1S2</accession>
<feature type="transmembrane region" description="Helical" evidence="7">
    <location>
        <begin position="404"/>
        <end position="427"/>
    </location>
</feature>
<dbReference type="Proteomes" id="UP000286137">
    <property type="component" value="Unassembled WGS sequence"/>
</dbReference>
<dbReference type="RefSeq" id="WP_118013726.1">
    <property type="nucleotide sequence ID" value="NZ_QRTJ01000016.1"/>
</dbReference>
<organism evidence="9 10">
    <name type="scientific">Mediterraneibacter gnavus</name>
    <name type="common">Ruminococcus gnavus</name>
    <dbReference type="NCBI Taxonomy" id="33038"/>
    <lineage>
        <taxon>Bacteria</taxon>
        <taxon>Bacillati</taxon>
        <taxon>Bacillota</taxon>
        <taxon>Clostridia</taxon>
        <taxon>Lachnospirales</taxon>
        <taxon>Lachnospiraceae</taxon>
        <taxon>Mediterraneibacter</taxon>
    </lineage>
</organism>
<feature type="transmembrane region" description="Helical" evidence="7">
    <location>
        <begin position="706"/>
        <end position="728"/>
    </location>
</feature>
<dbReference type="Pfam" id="PF02687">
    <property type="entry name" value="FtsX"/>
    <property type="match status" value="1"/>
</dbReference>
<feature type="transmembrane region" description="Helical" evidence="7">
    <location>
        <begin position="26"/>
        <end position="50"/>
    </location>
</feature>
<gene>
    <name evidence="9" type="ORF">DWY88_09325</name>
</gene>
<dbReference type="AlphaFoldDB" id="A0A412C1S2"/>
<feature type="transmembrane region" description="Helical" evidence="7">
    <location>
        <begin position="330"/>
        <end position="352"/>
    </location>
</feature>
<dbReference type="GO" id="GO:0005886">
    <property type="term" value="C:plasma membrane"/>
    <property type="evidence" value="ECO:0007669"/>
    <property type="project" value="UniProtKB-SubCell"/>
</dbReference>
<comment type="subcellular location">
    <subcellularLocation>
        <location evidence="1">Cell membrane</location>
        <topology evidence="1">Multi-pass membrane protein</topology>
    </subcellularLocation>
</comment>
<comment type="caution">
    <text evidence="9">The sequence shown here is derived from an EMBL/GenBank/DDBJ whole genome shotgun (WGS) entry which is preliminary data.</text>
</comment>
<dbReference type="PANTHER" id="PTHR30572">
    <property type="entry name" value="MEMBRANE COMPONENT OF TRANSPORTER-RELATED"/>
    <property type="match status" value="1"/>
</dbReference>
<feature type="transmembrane region" description="Helical" evidence="7">
    <location>
        <begin position="247"/>
        <end position="265"/>
    </location>
</feature>
<evidence type="ECO:0000256" key="6">
    <source>
        <dbReference type="ARBA" id="ARBA00038076"/>
    </source>
</evidence>
<sequence length="784" mass="88892">MRKPGDKKVIKNIVQRNLQSEKRRNVMLVISIALASFLICFSGLIATSLLEVQKKQIQDTYEAVYMNVSEEKLLKLKEETGFERVGQYYIVGDIPSDKKYTAAFFYMDQPMLYMMRNQMSLSSGEVPEEENQIAVCKKWLEKYEKDKKVGDKITLNTKQLSGEYTISGILDMKSSGETFPFLISWEQLKNYENYDEDSNMVYVHVKEKNAEEIKKYCSEIGEKNSLPVAFNNRYFRYVNQVISAEQLGILGILIGLVLIGSYTVIKSIFQISIINKIQNYGQLRTIGTTQKQIKKIVKREGRYLGVRGILTGILLAILCSAIILAKGINVRNYIVCAMITAAICSIIVSISINKPIKIAMKASPIESVRMTAISNIKISTQEKNRKLTPISLGIMNFKREQKKVWSIVISLSLGGIILLTVSSTLLLQSPEKMAQHYFGDADYKIYIKSDKEPTELLYSGNPLNDNLKEEIGSIPGINEIQTLRKSATFTFEYQGYGGRGMCDMITTQNKKEIEDSLIAGRMPENSHEILVKTGYKDFGEEVKVGMQFEISFGKGKIPVTVSGIFQSTKFASALGSGRAGFNAAMMCMTEDAFKELLPGLNNFDFTWGINIDQKEQSSVDENLRNTISKNEDIAIESFSERVNGYEKDNTIYFILQMISILIFLFGVINLINTTLSNQLFRRREYSVLRSIGLTEKQLYKVIICEGMCYSILSVCMTLLIGTPIAMLICRQMSISCYGKVVEYSFPFFYMGIYVLVLLLIQVILSIYQIREQKKKSIIDQLRME</sequence>
<keyword evidence="3 7" id="KW-0812">Transmembrane</keyword>
<feature type="transmembrane region" description="Helical" evidence="7">
    <location>
        <begin position="651"/>
        <end position="672"/>
    </location>
</feature>
<feature type="transmembrane region" description="Helical" evidence="7">
    <location>
        <begin position="748"/>
        <end position="767"/>
    </location>
</feature>
<feature type="domain" description="ABC3 transporter permease C-terminal" evidence="8">
    <location>
        <begin position="657"/>
        <end position="776"/>
    </location>
</feature>
<dbReference type="EMBL" id="QRTJ01000016">
    <property type="protein sequence ID" value="RGQ67091.1"/>
    <property type="molecule type" value="Genomic_DNA"/>
</dbReference>
<keyword evidence="4 7" id="KW-1133">Transmembrane helix</keyword>
<evidence type="ECO:0000313" key="9">
    <source>
        <dbReference type="EMBL" id="RGQ67091.1"/>
    </source>
</evidence>
<dbReference type="InterPro" id="IPR050250">
    <property type="entry name" value="Macrolide_Exporter_MacB"/>
</dbReference>
<comment type="similarity">
    <text evidence="6">Belongs to the ABC-4 integral membrane protein family.</text>
</comment>
<evidence type="ECO:0000256" key="2">
    <source>
        <dbReference type="ARBA" id="ARBA00022475"/>
    </source>
</evidence>
<keyword evidence="2" id="KW-1003">Cell membrane</keyword>
<name>A0A412C1S2_MEDGN</name>
<proteinExistence type="inferred from homology"/>
<evidence type="ECO:0000259" key="8">
    <source>
        <dbReference type="Pfam" id="PF02687"/>
    </source>
</evidence>
<evidence type="ECO:0000256" key="4">
    <source>
        <dbReference type="ARBA" id="ARBA00022989"/>
    </source>
</evidence>
<evidence type="ECO:0000313" key="10">
    <source>
        <dbReference type="Proteomes" id="UP000286137"/>
    </source>
</evidence>
<evidence type="ECO:0000256" key="7">
    <source>
        <dbReference type="SAM" id="Phobius"/>
    </source>
</evidence>
<protein>
    <submittedName>
        <fullName evidence="9">ABC transporter permease</fullName>
    </submittedName>
</protein>
<keyword evidence="5 7" id="KW-0472">Membrane</keyword>
<dbReference type="GO" id="GO:0022857">
    <property type="term" value="F:transmembrane transporter activity"/>
    <property type="evidence" value="ECO:0007669"/>
    <property type="project" value="TreeGrafter"/>
</dbReference>
<evidence type="ECO:0000256" key="1">
    <source>
        <dbReference type="ARBA" id="ARBA00004651"/>
    </source>
</evidence>
<evidence type="ECO:0000256" key="3">
    <source>
        <dbReference type="ARBA" id="ARBA00022692"/>
    </source>
</evidence>
<evidence type="ECO:0000256" key="5">
    <source>
        <dbReference type="ARBA" id="ARBA00023136"/>
    </source>
</evidence>
<reference evidence="9 10" key="1">
    <citation type="submission" date="2018-08" db="EMBL/GenBank/DDBJ databases">
        <title>A genome reference for cultivated species of the human gut microbiota.</title>
        <authorList>
            <person name="Zou Y."/>
            <person name="Xue W."/>
            <person name="Luo G."/>
        </authorList>
    </citation>
    <scope>NUCLEOTIDE SEQUENCE [LARGE SCALE GENOMIC DNA]</scope>
    <source>
        <strain evidence="9 10">AF27-4BH</strain>
    </source>
</reference>
<dbReference type="PANTHER" id="PTHR30572:SF4">
    <property type="entry name" value="ABC TRANSPORTER PERMEASE YTRF"/>
    <property type="match status" value="1"/>
</dbReference>
<dbReference type="InterPro" id="IPR003838">
    <property type="entry name" value="ABC3_permease_C"/>
</dbReference>
<feature type="transmembrane region" description="Helical" evidence="7">
    <location>
        <begin position="304"/>
        <end position="324"/>
    </location>
</feature>